<dbReference type="Proteomes" id="UP001205063">
    <property type="component" value="Unassembled WGS sequence"/>
</dbReference>
<proteinExistence type="predicted"/>
<accession>A0AAW5KF34</accession>
<reference evidence="2" key="1">
    <citation type="submission" date="2022-06" db="EMBL/GenBank/DDBJ databases">
        <title>Isolation of gut microbiota from human fecal samples.</title>
        <authorList>
            <person name="Pamer E.G."/>
            <person name="Barat B."/>
            <person name="Waligurski E."/>
            <person name="Medina S."/>
            <person name="Paddock L."/>
            <person name="Mostad J."/>
        </authorList>
    </citation>
    <scope>NUCLEOTIDE SEQUENCE</scope>
    <source>
        <strain evidence="2">DFI.7.96</strain>
    </source>
</reference>
<evidence type="ECO:0000313" key="2">
    <source>
        <dbReference type="EMBL" id="MCQ4950542.1"/>
    </source>
</evidence>
<dbReference type="RefSeq" id="WP_185916649.1">
    <property type="nucleotide sequence ID" value="NZ_JACMSD010000010.1"/>
</dbReference>
<dbReference type="InterPro" id="IPR036061">
    <property type="entry name" value="CheW-like_dom_sf"/>
</dbReference>
<dbReference type="SUPFAM" id="SSF50341">
    <property type="entry name" value="CheW-like"/>
    <property type="match status" value="1"/>
</dbReference>
<dbReference type="InterPro" id="IPR002545">
    <property type="entry name" value="CheW-lke_dom"/>
</dbReference>
<gene>
    <name evidence="2" type="ORF">NE646_12830</name>
</gene>
<dbReference type="GO" id="GO:0007165">
    <property type="term" value="P:signal transduction"/>
    <property type="evidence" value="ECO:0007669"/>
    <property type="project" value="InterPro"/>
</dbReference>
<organism evidence="2 3">
    <name type="scientific">Bittarella massiliensis</name>
    <name type="common">ex Durand et al. 2017</name>
    <dbReference type="NCBI Taxonomy" id="1720313"/>
    <lineage>
        <taxon>Bacteria</taxon>
        <taxon>Bacillati</taxon>
        <taxon>Bacillota</taxon>
        <taxon>Clostridia</taxon>
        <taxon>Eubacteriales</taxon>
        <taxon>Oscillospiraceae</taxon>
        <taxon>Bittarella (ex Durand et al. 2017)</taxon>
    </lineage>
</organism>
<dbReference type="GO" id="GO:0006935">
    <property type="term" value="P:chemotaxis"/>
    <property type="evidence" value="ECO:0007669"/>
    <property type="project" value="InterPro"/>
</dbReference>
<dbReference type="Pfam" id="PF01584">
    <property type="entry name" value="CheW"/>
    <property type="match status" value="1"/>
</dbReference>
<evidence type="ECO:0000259" key="1">
    <source>
        <dbReference type="Pfam" id="PF01584"/>
    </source>
</evidence>
<dbReference type="EMBL" id="JANGAB010000010">
    <property type="protein sequence ID" value="MCQ4950542.1"/>
    <property type="molecule type" value="Genomic_DNA"/>
</dbReference>
<name>A0AAW5KF34_9FIRM</name>
<dbReference type="AlphaFoldDB" id="A0AAW5KF34"/>
<evidence type="ECO:0000313" key="3">
    <source>
        <dbReference type="Proteomes" id="UP001205063"/>
    </source>
</evidence>
<feature type="domain" description="CheW-like" evidence="1">
    <location>
        <begin position="2"/>
        <end position="51"/>
    </location>
</feature>
<dbReference type="Gene3D" id="2.40.50.180">
    <property type="entry name" value="CheA-289, Domain 4"/>
    <property type="match status" value="1"/>
</dbReference>
<protein>
    <submittedName>
        <fullName evidence="2">Chemotaxis protein CheW</fullName>
    </submittedName>
</protein>
<sequence>MRVQIGGQWYPLKLEEIACILPNPRVTPVPKAPPGVAGLVLYQGQVVPIRRAAGDRSGGDAAFAVLYRAEGDALCGVLAEGIDEGPAAEEARLD</sequence>
<comment type="caution">
    <text evidence="2">The sequence shown here is derived from an EMBL/GenBank/DDBJ whole genome shotgun (WGS) entry which is preliminary data.</text>
</comment>
<dbReference type="Gene3D" id="2.30.30.40">
    <property type="entry name" value="SH3 Domains"/>
    <property type="match status" value="1"/>
</dbReference>